<proteinExistence type="predicted"/>
<dbReference type="Pfam" id="PF00271">
    <property type="entry name" value="Helicase_C"/>
    <property type="match status" value="1"/>
</dbReference>
<feature type="domain" description="Helicase ATP-binding" evidence="5">
    <location>
        <begin position="55"/>
        <end position="227"/>
    </location>
</feature>
<dbReference type="Gene3D" id="3.40.50.300">
    <property type="entry name" value="P-loop containing nucleotide triphosphate hydrolases"/>
    <property type="match status" value="1"/>
</dbReference>
<dbReference type="SMART" id="SM00487">
    <property type="entry name" value="DEXDc"/>
    <property type="match status" value="1"/>
</dbReference>
<dbReference type="InterPro" id="IPR038718">
    <property type="entry name" value="SNF2-like_sf"/>
</dbReference>
<dbReference type="GO" id="GO:0004386">
    <property type="term" value="F:helicase activity"/>
    <property type="evidence" value="ECO:0007669"/>
    <property type="project" value="UniProtKB-KW"/>
</dbReference>
<dbReference type="GO" id="GO:0140658">
    <property type="term" value="F:ATP-dependent chromatin remodeler activity"/>
    <property type="evidence" value="ECO:0007669"/>
    <property type="project" value="TreeGrafter"/>
</dbReference>
<dbReference type="PROSITE" id="PS51194">
    <property type="entry name" value="HELICASE_CTER"/>
    <property type="match status" value="1"/>
</dbReference>
<accession>X6MMA1</accession>
<dbReference type="InterPro" id="IPR000330">
    <property type="entry name" value="SNF2_N"/>
</dbReference>
<keyword evidence="2" id="KW-0378">Hydrolase</keyword>
<evidence type="ECO:0000256" key="2">
    <source>
        <dbReference type="ARBA" id="ARBA00022801"/>
    </source>
</evidence>
<organism evidence="7 8">
    <name type="scientific">Reticulomyxa filosa</name>
    <dbReference type="NCBI Taxonomy" id="46433"/>
    <lineage>
        <taxon>Eukaryota</taxon>
        <taxon>Sar</taxon>
        <taxon>Rhizaria</taxon>
        <taxon>Retaria</taxon>
        <taxon>Foraminifera</taxon>
        <taxon>Monothalamids</taxon>
        <taxon>Reticulomyxidae</taxon>
        <taxon>Reticulomyxa</taxon>
    </lineage>
</organism>
<feature type="domain" description="Helicase C-terminal" evidence="6">
    <location>
        <begin position="360"/>
        <end position="513"/>
    </location>
</feature>
<dbReference type="AlphaFoldDB" id="X6MMA1"/>
<evidence type="ECO:0000256" key="4">
    <source>
        <dbReference type="SAM" id="MobiDB-lite"/>
    </source>
</evidence>
<dbReference type="OMA" id="FFCAPEQ"/>
<dbReference type="GO" id="GO:0042393">
    <property type="term" value="F:histone binding"/>
    <property type="evidence" value="ECO:0007669"/>
    <property type="project" value="TreeGrafter"/>
</dbReference>
<keyword evidence="7" id="KW-0547">Nucleotide-binding</keyword>
<evidence type="ECO:0000313" key="8">
    <source>
        <dbReference type="Proteomes" id="UP000023152"/>
    </source>
</evidence>
<dbReference type="SUPFAM" id="SSF52540">
    <property type="entry name" value="P-loop containing nucleoside triphosphate hydrolases"/>
    <property type="match status" value="2"/>
</dbReference>
<reference evidence="7 8" key="1">
    <citation type="journal article" date="2013" name="Curr. Biol.">
        <title>The Genome of the Foraminiferan Reticulomyxa filosa.</title>
        <authorList>
            <person name="Glockner G."/>
            <person name="Hulsmann N."/>
            <person name="Schleicher M."/>
            <person name="Noegel A.A."/>
            <person name="Eichinger L."/>
            <person name="Gallinger C."/>
            <person name="Pawlowski J."/>
            <person name="Sierra R."/>
            <person name="Euteneuer U."/>
            <person name="Pillet L."/>
            <person name="Moustafa A."/>
            <person name="Platzer M."/>
            <person name="Groth M."/>
            <person name="Szafranski K."/>
            <person name="Schliwa M."/>
        </authorList>
    </citation>
    <scope>NUCLEOTIDE SEQUENCE [LARGE SCALE GENOMIC DNA]</scope>
</reference>
<dbReference type="GO" id="GO:0003677">
    <property type="term" value="F:DNA binding"/>
    <property type="evidence" value="ECO:0007669"/>
    <property type="project" value="UniProtKB-KW"/>
</dbReference>
<name>X6MMA1_RETFI</name>
<keyword evidence="8" id="KW-1185">Reference proteome</keyword>
<dbReference type="GO" id="GO:0000785">
    <property type="term" value="C:chromatin"/>
    <property type="evidence" value="ECO:0007669"/>
    <property type="project" value="TreeGrafter"/>
</dbReference>
<dbReference type="CDD" id="cd18793">
    <property type="entry name" value="SF2_C_SNF"/>
    <property type="match status" value="1"/>
</dbReference>
<dbReference type="OrthoDB" id="5857104at2759"/>
<protein>
    <submittedName>
        <fullName evidence="7">Chromodomain-helicase-DNA-binding protein</fullName>
    </submittedName>
</protein>
<dbReference type="SMART" id="SM00490">
    <property type="entry name" value="HELICc"/>
    <property type="match status" value="1"/>
</dbReference>
<feature type="region of interest" description="Disordered" evidence="4">
    <location>
        <begin position="564"/>
        <end position="607"/>
    </location>
</feature>
<dbReference type="GO" id="GO:0003682">
    <property type="term" value="F:chromatin binding"/>
    <property type="evidence" value="ECO:0007669"/>
    <property type="project" value="TreeGrafter"/>
</dbReference>
<evidence type="ECO:0000259" key="5">
    <source>
        <dbReference type="PROSITE" id="PS51192"/>
    </source>
</evidence>
<dbReference type="GO" id="GO:0005524">
    <property type="term" value="F:ATP binding"/>
    <property type="evidence" value="ECO:0007669"/>
    <property type="project" value="InterPro"/>
</dbReference>
<evidence type="ECO:0000313" key="7">
    <source>
        <dbReference type="EMBL" id="ETO14776.1"/>
    </source>
</evidence>
<dbReference type="EMBL" id="ASPP01019774">
    <property type="protein sequence ID" value="ETO14776.1"/>
    <property type="molecule type" value="Genomic_DNA"/>
</dbReference>
<sequence>NNNNNNNNKRVKNVDEHALKKASIEPGWYNPAEPKDYKNKNKLRDYQTIGVNWMILKFLRGENFILADEMGLGKTVQSVCFLLHLQQECNIHGPYLIVAPLSTIPNWKREMEEWSDFNVVVYHDSEKSQESRAIIREHEWYNHSTGQIKFNVLLTTYEIVLSDAEYLAEIPWFLAVIDEGHRLKSTQTKLADAFKYIKPDRRVLLTGTPIQNSVQELFNLLSFLEPSKFLSYDAFSKKIGTNVDDSEKLMKLREEIQPFVLRRLKETVEKSIPKKEETIIDIELTTTQKTYYRAIFEKNREFLEEGITSKTSLPNLLNLEVQLRNHPLLINGAMEHELPEHLSEQVIMEKTIKASGKLVLLDKLLPKLKEEGHKVLIFSQMRRMLEIVSDYMKYKQYTFERFDGMTKSLDRQAAIDRFCAKNSNVFAFLLTTRAGGQGLNLVAADTVIIFDSDWNPQQDLQAQARCHRIGQMKEVKVFRFVTKNTYEADMFDRASRKLGLGHAILKSVEHGTGTKDLKDLKVLDNMLRHGAYALLEEDDTAAKKFEESNIDEILKHSSRKLEMKSSIKKKRLSENGDEEEDEEEEEEEDDDHEDGQPNGHSSQIGVGLGIHAFTRSSFTADANDSSLNMNDTDFW</sequence>
<dbReference type="Gene3D" id="3.40.50.10810">
    <property type="entry name" value="Tandem AAA-ATPase domain"/>
    <property type="match status" value="1"/>
</dbReference>
<keyword evidence="7" id="KW-0067">ATP-binding</keyword>
<evidence type="ECO:0000256" key="1">
    <source>
        <dbReference type="ARBA" id="ARBA00004123"/>
    </source>
</evidence>
<keyword evidence="7" id="KW-0238">DNA-binding</keyword>
<comment type="subcellular location">
    <subcellularLocation>
        <location evidence="1">Nucleus</location>
    </subcellularLocation>
</comment>
<gene>
    <name evidence="7" type="ORF">RFI_22589</name>
</gene>
<keyword evidence="3" id="KW-0539">Nucleus</keyword>
<dbReference type="Pfam" id="PF00176">
    <property type="entry name" value="SNF2-rel_dom"/>
    <property type="match status" value="1"/>
</dbReference>
<feature type="non-terminal residue" evidence="7">
    <location>
        <position position="1"/>
    </location>
</feature>
<dbReference type="Proteomes" id="UP000023152">
    <property type="component" value="Unassembled WGS sequence"/>
</dbReference>
<dbReference type="InterPro" id="IPR049730">
    <property type="entry name" value="SNF2/RAD54-like_C"/>
</dbReference>
<dbReference type="PROSITE" id="PS51192">
    <property type="entry name" value="HELICASE_ATP_BIND_1"/>
    <property type="match status" value="1"/>
</dbReference>
<dbReference type="GO" id="GO:0016887">
    <property type="term" value="F:ATP hydrolysis activity"/>
    <property type="evidence" value="ECO:0007669"/>
    <property type="project" value="TreeGrafter"/>
</dbReference>
<evidence type="ECO:0000256" key="3">
    <source>
        <dbReference type="ARBA" id="ARBA00023242"/>
    </source>
</evidence>
<comment type="caution">
    <text evidence="7">The sequence shown here is derived from an EMBL/GenBank/DDBJ whole genome shotgun (WGS) entry which is preliminary data.</text>
</comment>
<dbReference type="PANTHER" id="PTHR45623:SF11">
    <property type="entry name" value="KISMET, ISOFORM C"/>
    <property type="match status" value="1"/>
</dbReference>
<dbReference type="InterPro" id="IPR001650">
    <property type="entry name" value="Helicase_C-like"/>
</dbReference>
<evidence type="ECO:0000259" key="6">
    <source>
        <dbReference type="PROSITE" id="PS51194"/>
    </source>
</evidence>
<dbReference type="GO" id="GO:0005634">
    <property type="term" value="C:nucleus"/>
    <property type="evidence" value="ECO:0007669"/>
    <property type="project" value="UniProtKB-SubCell"/>
</dbReference>
<keyword evidence="7" id="KW-0347">Helicase</keyword>
<dbReference type="PANTHER" id="PTHR45623">
    <property type="entry name" value="CHROMODOMAIN-HELICASE-DNA-BINDING PROTEIN 3-RELATED-RELATED"/>
    <property type="match status" value="1"/>
</dbReference>
<dbReference type="InterPro" id="IPR027417">
    <property type="entry name" value="P-loop_NTPase"/>
</dbReference>
<dbReference type="InterPro" id="IPR014001">
    <property type="entry name" value="Helicase_ATP-bd"/>
</dbReference>
<feature type="compositionally biased region" description="Acidic residues" evidence="4">
    <location>
        <begin position="575"/>
        <end position="593"/>
    </location>
</feature>